<dbReference type="InterPro" id="IPR036890">
    <property type="entry name" value="HATPase_C_sf"/>
</dbReference>
<evidence type="ECO:0000313" key="13">
    <source>
        <dbReference type="EMBL" id="MDC8758554.1"/>
    </source>
</evidence>
<dbReference type="SMART" id="SM00448">
    <property type="entry name" value="REC"/>
    <property type="match status" value="1"/>
</dbReference>
<dbReference type="Pfam" id="PF01584">
    <property type="entry name" value="CheW"/>
    <property type="match status" value="1"/>
</dbReference>
<dbReference type="RefSeq" id="WP_273671238.1">
    <property type="nucleotide sequence ID" value="NZ_JAQQXR010000004.1"/>
</dbReference>
<evidence type="ECO:0000256" key="7">
    <source>
        <dbReference type="PROSITE-ProRule" id="PRU00110"/>
    </source>
</evidence>
<dbReference type="InterPro" id="IPR011006">
    <property type="entry name" value="CheY-like_superfamily"/>
</dbReference>
<keyword evidence="4" id="KW-0808">Transferase</keyword>
<dbReference type="PANTHER" id="PTHR43395:SF1">
    <property type="entry name" value="CHEMOTAXIS PROTEIN CHEA"/>
    <property type="match status" value="1"/>
</dbReference>
<keyword evidence="14" id="KW-1185">Reference proteome</keyword>
<proteinExistence type="predicted"/>
<sequence length="673" mass="70177">MAKDPYRYFRVEAHELVEQLGQGVLELEKGVGGAGQVARLLRLAHTLKGAARVVRQAGIADLIHGVEDQLAPYRDAAALPRERADSLLAAFDAIAALLAQLPQPEAAAPSAAAPPVAAPEPGQRAARADTLELDALLEGLGEIGGELAALRRHVGRLDDVAELAQALRQNLAAPARAAALAEQLQALAAGLERALAGGAERIDRELRQSRDAAERLRLVPVGGVFHALERCARDAAHSQGKQVLFEASGGELRIDGAVLDAVQGALMQLVRNAVAHGIEAPARRAAAGKPGPGRITLEVRRRGYRVWFQCRDDGAGIDLDAVRRVLAERGASGAEIAGYDAAGLLARLLGGGITTSRVVTELAGRGIGLDVVRAAMQELGGEVRASSEAGRGCLVELRVPLSLAALDVLMVEADGQVLALPLDAVKGTLRVAREQIVRGADGDAIVHQGRTLPLRPLSLGLREKGAHRWSPRALTAVIVQSGAALTALAVTRLRGIDSVVLRALPALAPADATVLGLHLDGEGNPRLVLDPDALAGAPRRADGGAAAAAAPPGTILIVDDSLTTRMLESSILESAGFQVALAASAEEGLAMARRAPYALFLVDVEMPGMDGFGFLEAARADARLAHIPGILVTSCETPEHRRRGAEAGAAAYIVKGEFDQVDFLRRVGALVAR</sequence>
<evidence type="ECO:0000259" key="9">
    <source>
        <dbReference type="PROSITE" id="PS50109"/>
    </source>
</evidence>
<accession>A0ABT5K0V0</accession>
<dbReference type="SMART" id="SM00073">
    <property type="entry name" value="HPT"/>
    <property type="match status" value="1"/>
</dbReference>
<comment type="caution">
    <text evidence="13">The sequence shown here is derived from an EMBL/GenBank/DDBJ whole genome shotgun (WGS) entry which is preliminary data.</text>
</comment>
<dbReference type="InterPro" id="IPR001789">
    <property type="entry name" value="Sig_transdc_resp-reg_receiver"/>
</dbReference>
<dbReference type="Gene3D" id="1.20.120.160">
    <property type="entry name" value="HPT domain"/>
    <property type="match status" value="1"/>
</dbReference>
<dbReference type="InterPro" id="IPR005467">
    <property type="entry name" value="His_kinase_dom"/>
</dbReference>
<evidence type="ECO:0000256" key="8">
    <source>
        <dbReference type="PROSITE-ProRule" id="PRU00169"/>
    </source>
</evidence>
<dbReference type="InterPro" id="IPR008207">
    <property type="entry name" value="Sig_transdc_His_kin_Hpt_dom"/>
</dbReference>
<dbReference type="EC" id="2.7.13.3" evidence="2"/>
<feature type="modified residue" description="Phosphohistidine" evidence="7">
    <location>
        <position position="45"/>
    </location>
</feature>
<keyword evidence="3 8" id="KW-0597">Phosphoprotein</keyword>
<dbReference type="PANTHER" id="PTHR43395">
    <property type="entry name" value="SENSOR HISTIDINE KINASE CHEA"/>
    <property type="match status" value="1"/>
</dbReference>
<dbReference type="SMART" id="SM00260">
    <property type="entry name" value="CheW"/>
    <property type="match status" value="1"/>
</dbReference>
<keyword evidence="6" id="KW-0902">Two-component regulatory system</keyword>
<comment type="catalytic activity">
    <reaction evidence="1">
        <text>ATP + protein L-histidine = ADP + protein N-phospho-L-histidine.</text>
        <dbReference type="EC" id="2.7.13.3"/>
    </reaction>
</comment>
<gene>
    <name evidence="13" type="ORF">OIK44_13310</name>
</gene>
<evidence type="ECO:0000256" key="2">
    <source>
        <dbReference type="ARBA" id="ARBA00012438"/>
    </source>
</evidence>
<feature type="domain" description="Response regulatory" evidence="10">
    <location>
        <begin position="554"/>
        <end position="670"/>
    </location>
</feature>
<dbReference type="InterPro" id="IPR002545">
    <property type="entry name" value="CheW-lke_dom"/>
</dbReference>
<evidence type="ECO:0000259" key="10">
    <source>
        <dbReference type="PROSITE" id="PS50110"/>
    </source>
</evidence>
<dbReference type="PROSITE" id="PS50109">
    <property type="entry name" value="HIS_KIN"/>
    <property type="match status" value="1"/>
</dbReference>
<dbReference type="Proteomes" id="UP001221208">
    <property type="component" value="Unassembled WGS sequence"/>
</dbReference>
<dbReference type="Pfam" id="PF01627">
    <property type="entry name" value="Hpt"/>
    <property type="match status" value="1"/>
</dbReference>
<reference evidence="13 14" key="1">
    <citation type="submission" date="2022-10" db="EMBL/GenBank/DDBJ databases">
        <title>Janthinobacterium sp. hw3 Genome sequencing.</title>
        <authorList>
            <person name="Park S."/>
        </authorList>
    </citation>
    <scope>NUCLEOTIDE SEQUENCE [LARGE SCALE GENOMIC DNA]</scope>
    <source>
        <strain evidence="14">hw3</strain>
    </source>
</reference>
<evidence type="ECO:0000256" key="1">
    <source>
        <dbReference type="ARBA" id="ARBA00000085"/>
    </source>
</evidence>
<dbReference type="InterPro" id="IPR036641">
    <property type="entry name" value="HPT_dom_sf"/>
</dbReference>
<dbReference type="Gene3D" id="3.30.565.10">
    <property type="entry name" value="Histidine kinase-like ATPase, C-terminal domain"/>
    <property type="match status" value="1"/>
</dbReference>
<dbReference type="SMART" id="SM00387">
    <property type="entry name" value="HATPase_c"/>
    <property type="match status" value="1"/>
</dbReference>
<evidence type="ECO:0000256" key="4">
    <source>
        <dbReference type="ARBA" id="ARBA00022679"/>
    </source>
</evidence>
<name>A0ABT5K0V0_9BURK</name>
<dbReference type="PRINTS" id="PR00344">
    <property type="entry name" value="BCTRLSENSOR"/>
</dbReference>
<evidence type="ECO:0000313" key="14">
    <source>
        <dbReference type="Proteomes" id="UP001221208"/>
    </source>
</evidence>
<dbReference type="SUPFAM" id="SSF47226">
    <property type="entry name" value="Histidine-containing phosphotransfer domain, HPT domain"/>
    <property type="match status" value="1"/>
</dbReference>
<dbReference type="Pfam" id="PF00072">
    <property type="entry name" value="Response_reg"/>
    <property type="match status" value="1"/>
</dbReference>
<dbReference type="SUPFAM" id="SSF55874">
    <property type="entry name" value="ATPase domain of HSP90 chaperone/DNA topoisomerase II/histidine kinase"/>
    <property type="match status" value="1"/>
</dbReference>
<evidence type="ECO:0000256" key="5">
    <source>
        <dbReference type="ARBA" id="ARBA00022777"/>
    </source>
</evidence>
<dbReference type="InterPro" id="IPR003594">
    <property type="entry name" value="HATPase_dom"/>
</dbReference>
<dbReference type="EMBL" id="JAQQXR010000004">
    <property type="protein sequence ID" value="MDC8758554.1"/>
    <property type="molecule type" value="Genomic_DNA"/>
</dbReference>
<protein>
    <recommendedName>
        <fullName evidence="2">histidine kinase</fullName>
        <ecNumber evidence="2">2.7.13.3</ecNumber>
    </recommendedName>
</protein>
<dbReference type="CDD" id="cd00088">
    <property type="entry name" value="HPT"/>
    <property type="match status" value="1"/>
</dbReference>
<dbReference type="SUPFAM" id="SSF50341">
    <property type="entry name" value="CheW-like"/>
    <property type="match status" value="1"/>
</dbReference>
<dbReference type="InterPro" id="IPR036061">
    <property type="entry name" value="CheW-like_dom_sf"/>
</dbReference>
<dbReference type="InterPro" id="IPR004358">
    <property type="entry name" value="Sig_transdc_His_kin-like_C"/>
</dbReference>
<evidence type="ECO:0000259" key="12">
    <source>
        <dbReference type="PROSITE" id="PS50894"/>
    </source>
</evidence>
<evidence type="ECO:0000256" key="3">
    <source>
        <dbReference type="ARBA" id="ARBA00022553"/>
    </source>
</evidence>
<evidence type="ECO:0000256" key="6">
    <source>
        <dbReference type="ARBA" id="ARBA00023012"/>
    </source>
</evidence>
<feature type="domain" description="HPt" evidence="12">
    <location>
        <begin position="1"/>
        <end position="101"/>
    </location>
</feature>
<dbReference type="PROSITE" id="PS50894">
    <property type="entry name" value="HPT"/>
    <property type="match status" value="1"/>
</dbReference>
<dbReference type="Gene3D" id="3.40.50.2300">
    <property type="match status" value="1"/>
</dbReference>
<organism evidence="13 14">
    <name type="scientific">Janthinobacterium fluminis</name>
    <dbReference type="NCBI Taxonomy" id="2987524"/>
    <lineage>
        <taxon>Bacteria</taxon>
        <taxon>Pseudomonadati</taxon>
        <taxon>Pseudomonadota</taxon>
        <taxon>Betaproteobacteria</taxon>
        <taxon>Burkholderiales</taxon>
        <taxon>Oxalobacteraceae</taxon>
        <taxon>Janthinobacterium</taxon>
    </lineage>
</organism>
<feature type="domain" description="Histidine kinase" evidence="9">
    <location>
        <begin position="162"/>
        <end position="403"/>
    </location>
</feature>
<dbReference type="PROSITE" id="PS50851">
    <property type="entry name" value="CHEW"/>
    <property type="match status" value="1"/>
</dbReference>
<dbReference type="Pfam" id="PF02518">
    <property type="entry name" value="HATPase_c"/>
    <property type="match status" value="1"/>
</dbReference>
<feature type="domain" description="CheW-like" evidence="11">
    <location>
        <begin position="405"/>
        <end position="540"/>
    </location>
</feature>
<evidence type="ECO:0000259" key="11">
    <source>
        <dbReference type="PROSITE" id="PS50851"/>
    </source>
</evidence>
<dbReference type="InterPro" id="IPR051315">
    <property type="entry name" value="Bact_Chemotaxis_CheA"/>
</dbReference>
<dbReference type="SUPFAM" id="SSF52172">
    <property type="entry name" value="CheY-like"/>
    <property type="match status" value="1"/>
</dbReference>
<dbReference type="PROSITE" id="PS50110">
    <property type="entry name" value="RESPONSE_REGULATORY"/>
    <property type="match status" value="1"/>
</dbReference>
<feature type="modified residue" description="4-aspartylphosphate" evidence="8">
    <location>
        <position position="603"/>
    </location>
</feature>
<keyword evidence="5" id="KW-0418">Kinase</keyword>